<feature type="compositionally biased region" description="Low complexity" evidence="1">
    <location>
        <begin position="93"/>
        <end position="106"/>
    </location>
</feature>
<sequence>MKTGQHYQALIILAGLSGLFACQSAPDTEITQAEQANLAAQVAILKEKQQKYDAVVEEWQSMREGLQRLLIVEEELGLLIGQLDQMSNDIPPSQSTQQSAQTTTSQPVQDSTTDHIKQTQSPSDKFQHESEMPPRYALQLTAVTSPARLHSLWRELSNKHPALLADLPANYQKITVKSTDYFRLKAGAFVTEAQATERCNALKSAGVGCIVSDYHAAPLQQLNP</sequence>
<reference evidence="3" key="1">
    <citation type="journal article" date="2014" name="Int. J. Syst. Evol. Microbiol.">
        <title>Complete genome sequence of Corynebacterium casei LMG S-19264T (=DSM 44701T), isolated from a smear-ripened cheese.</title>
        <authorList>
            <consortium name="US DOE Joint Genome Institute (JGI-PGF)"/>
            <person name="Walter F."/>
            <person name="Albersmeier A."/>
            <person name="Kalinowski J."/>
            <person name="Ruckert C."/>
        </authorList>
    </citation>
    <scope>NUCLEOTIDE SEQUENCE</scope>
    <source>
        <strain evidence="3">CGMCC 1.7086</strain>
    </source>
</reference>
<evidence type="ECO:0000259" key="2">
    <source>
        <dbReference type="PROSITE" id="PS51724"/>
    </source>
</evidence>
<dbReference type="InterPro" id="IPR007730">
    <property type="entry name" value="SPOR-like_dom"/>
</dbReference>
<proteinExistence type="predicted"/>
<organism evidence="3 4">
    <name type="scientific">Bowmanella pacifica</name>
    <dbReference type="NCBI Taxonomy" id="502051"/>
    <lineage>
        <taxon>Bacteria</taxon>
        <taxon>Pseudomonadati</taxon>
        <taxon>Pseudomonadota</taxon>
        <taxon>Gammaproteobacteria</taxon>
        <taxon>Alteromonadales</taxon>
        <taxon>Alteromonadaceae</taxon>
        <taxon>Bowmanella</taxon>
    </lineage>
</organism>
<dbReference type="InterPro" id="IPR036680">
    <property type="entry name" value="SPOR-like_sf"/>
</dbReference>
<comment type="caution">
    <text evidence="3">The sequence shown here is derived from an EMBL/GenBank/DDBJ whole genome shotgun (WGS) entry which is preliminary data.</text>
</comment>
<evidence type="ECO:0000256" key="1">
    <source>
        <dbReference type="SAM" id="MobiDB-lite"/>
    </source>
</evidence>
<evidence type="ECO:0000313" key="3">
    <source>
        <dbReference type="EMBL" id="GGO73361.1"/>
    </source>
</evidence>
<protein>
    <recommendedName>
        <fullName evidence="2">SPOR domain-containing protein</fullName>
    </recommendedName>
</protein>
<feature type="domain" description="SPOR" evidence="2">
    <location>
        <begin position="130"/>
        <end position="214"/>
    </location>
</feature>
<dbReference type="Pfam" id="PF05036">
    <property type="entry name" value="SPOR"/>
    <property type="match status" value="1"/>
</dbReference>
<dbReference type="PROSITE" id="PS51724">
    <property type="entry name" value="SPOR"/>
    <property type="match status" value="1"/>
</dbReference>
<dbReference type="SUPFAM" id="SSF110997">
    <property type="entry name" value="Sporulation related repeat"/>
    <property type="match status" value="1"/>
</dbReference>
<evidence type="ECO:0000313" key="4">
    <source>
        <dbReference type="Proteomes" id="UP000606935"/>
    </source>
</evidence>
<dbReference type="RefSeq" id="WP_188697892.1">
    <property type="nucleotide sequence ID" value="NZ_BMLS01000006.1"/>
</dbReference>
<feature type="region of interest" description="Disordered" evidence="1">
    <location>
        <begin position="87"/>
        <end position="131"/>
    </location>
</feature>
<dbReference type="GO" id="GO:0042834">
    <property type="term" value="F:peptidoglycan binding"/>
    <property type="evidence" value="ECO:0007669"/>
    <property type="project" value="InterPro"/>
</dbReference>
<dbReference type="Gene3D" id="3.30.70.1070">
    <property type="entry name" value="Sporulation related repeat"/>
    <property type="match status" value="1"/>
</dbReference>
<reference evidence="3" key="2">
    <citation type="submission" date="2020-09" db="EMBL/GenBank/DDBJ databases">
        <authorList>
            <person name="Sun Q."/>
            <person name="Zhou Y."/>
        </authorList>
    </citation>
    <scope>NUCLEOTIDE SEQUENCE</scope>
    <source>
        <strain evidence="3">CGMCC 1.7086</strain>
    </source>
</reference>
<name>A0A918DN49_9ALTE</name>
<accession>A0A918DN49</accession>
<dbReference type="Proteomes" id="UP000606935">
    <property type="component" value="Unassembled WGS sequence"/>
</dbReference>
<gene>
    <name evidence="3" type="ORF">GCM10010982_33710</name>
</gene>
<dbReference type="EMBL" id="BMLS01000006">
    <property type="protein sequence ID" value="GGO73361.1"/>
    <property type="molecule type" value="Genomic_DNA"/>
</dbReference>
<keyword evidence="4" id="KW-1185">Reference proteome</keyword>
<dbReference type="PROSITE" id="PS51257">
    <property type="entry name" value="PROKAR_LIPOPROTEIN"/>
    <property type="match status" value="1"/>
</dbReference>
<dbReference type="AlphaFoldDB" id="A0A918DN49"/>